<protein>
    <recommendedName>
        <fullName evidence="2">KRIT N-terminal NPxY motif-rich region domain-containing protein</fullName>
    </recommendedName>
</protein>
<dbReference type="Gene3D" id="3.30.70.2240">
    <property type="entry name" value="KRIT, N-terminal Nudix domain, NPxY motif-rich region"/>
    <property type="match status" value="1"/>
</dbReference>
<dbReference type="GO" id="GO:0045454">
    <property type="term" value="P:cell redox homeostasis"/>
    <property type="evidence" value="ECO:0007669"/>
    <property type="project" value="TreeGrafter"/>
</dbReference>
<name>A0A9P1MTH7_9PELO</name>
<dbReference type="Proteomes" id="UP001152747">
    <property type="component" value="Unassembled WGS sequence"/>
</dbReference>
<dbReference type="OrthoDB" id="194358at2759"/>
<dbReference type="InterPro" id="IPR043058">
    <property type="entry name" value="NUDIX_sf"/>
</dbReference>
<dbReference type="Pfam" id="PF16705">
    <property type="entry name" value="NUDIX_5"/>
    <property type="match status" value="1"/>
</dbReference>
<dbReference type="InterPro" id="IPR051594">
    <property type="entry name" value="KRIT1/FRMD8"/>
</dbReference>
<dbReference type="Gene3D" id="1.25.40.20">
    <property type="entry name" value="Ankyrin repeat-containing domain"/>
    <property type="match status" value="1"/>
</dbReference>
<organism evidence="3 4">
    <name type="scientific">Caenorhabditis angaria</name>
    <dbReference type="NCBI Taxonomy" id="860376"/>
    <lineage>
        <taxon>Eukaryota</taxon>
        <taxon>Metazoa</taxon>
        <taxon>Ecdysozoa</taxon>
        <taxon>Nematoda</taxon>
        <taxon>Chromadorea</taxon>
        <taxon>Rhabditida</taxon>
        <taxon>Rhabditina</taxon>
        <taxon>Rhabditomorpha</taxon>
        <taxon>Rhabditoidea</taxon>
        <taxon>Rhabditidae</taxon>
        <taxon>Peloderinae</taxon>
        <taxon>Caenorhabditis</taxon>
    </lineage>
</organism>
<dbReference type="GO" id="GO:0005886">
    <property type="term" value="C:plasma membrane"/>
    <property type="evidence" value="ECO:0007669"/>
    <property type="project" value="TreeGrafter"/>
</dbReference>
<keyword evidence="1" id="KW-0040">ANK repeat</keyword>
<proteinExistence type="predicted"/>
<dbReference type="Gene3D" id="3.10.20.90">
    <property type="entry name" value="Phosphatidylinositol 3-kinase Catalytic Subunit, Chain A, domain 1"/>
    <property type="match status" value="1"/>
</dbReference>
<dbReference type="Pfam" id="PF12796">
    <property type="entry name" value="Ank_2"/>
    <property type="match status" value="1"/>
</dbReference>
<dbReference type="Pfam" id="PF00023">
    <property type="entry name" value="Ank"/>
    <property type="match status" value="1"/>
</dbReference>
<feature type="repeat" description="ANK" evidence="1">
    <location>
        <begin position="333"/>
        <end position="354"/>
    </location>
</feature>
<dbReference type="PANTHER" id="PTHR13283:SF11">
    <property type="entry name" value="KREV INTERACTION TRAPPED PROTEIN 1"/>
    <property type="match status" value="1"/>
</dbReference>
<evidence type="ECO:0000256" key="1">
    <source>
        <dbReference type="PROSITE-ProRule" id="PRU00023"/>
    </source>
</evidence>
<feature type="domain" description="KRIT N-terminal NPxY motif-rich region" evidence="2">
    <location>
        <begin position="129"/>
        <end position="211"/>
    </location>
</feature>
<dbReference type="InterPro" id="IPR036770">
    <property type="entry name" value="Ankyrin_rpt-contain_sf"/>
</dbReference>
<sequence length="553" mass="63220">MAEVAVAIIRLKLSGLTEKRISSQDFEICIKEEPSTKIAHHHNFSQDFNVTKRVTVGGHTVGADVFKLPTLSFEPAKMTTVEDLIHEYFRRTGNNRIRRVLRIPLHFDNDENQPMCSRDIVMAPGLAMVCVPVFVKEVVEVANSRFENLQKLLNLCQNQPEMFEVHSKNMLQILEKWLQNSCLSSHFISTFFKRENCRERIRNCAHNPAYIEQQEQCFRNLSHSIRSTSSSDLDDRVHMANFAKLAMLKYNKFTISTINPAFWPEDSTSSYFYPGIKKPPKNGQIRASSSSITSSDFRQKSYPIHKSAEIGNVAEIRQLLNASIFDVNQKDDDGWTPLHYASFYGNFEVAIELLNSPQMTAINAQNGGGSTALHYAVINGNEYLVEILTSHASIDVNIQNSEGLRPIDYCTNNPKIRHILELQIFKTKIHVDTVHGPYSIKMARKSDEAQVSEILERLAEETQLTKEQMNCFAIFIYSKSMSLQLRPDSLIEEKLKVDKWNVMIRKLISPDCPTETPRLKLKRNAYATSRMEMITVGNFKIETFICTVKLRTP</sequence>
<evidence type="ECO:0000259" key="2">
    <source>
        <dbReference type="Pfam" id="PF16705"/>
    </source>
</evidence>
<evidence type="ECO:0000313" key="3">
    <source>
        <dbReference type="EMBL" id="CAI5439432.1"/>
    </source>
</evidence>
<dbReference type="GO" id="GO:2000114">
    <property type="term" value="P:regulation of establishment of cell polarity"/>
    <property type="evidence" value="ECO:0007669"/>
    <property type="project" value="TreeGrafter"/>
</dbReference>
<dbReference type="InterPro" id="IPR032022">
    <property type="entry name" value="NUDIX"/>
</dbReference>
<accession>A0A9P1MTH7</accession>
<gene>
    <name evidence="3" type="ORF">CAMP_LOCUS2069</name>
</gene>
<dbReference type="SUPFAM" id="SSF48403">
    <property type="entry name" value="Ankyrin repeat"/>
    <property type="match status" value="1"/>
</dbReference>
<dbReference type="AlphaFoldDB" id="A0A9P1MTH7"/>
<keyword evidence="4" id="KW-1185">Reference proteome</keyword>
<dbReference type="PANTHER" id="PTHR13283">
    <property type="entry name" value="KREV INTERACTION TRAPPED 1-RELATED"/>
    <property type="match status" value="1"/>
</dbReference>
<dbReference type="EMBL" id="CANHGI010000001">
    <property type="protein sequence ID" value="CAI5439432.1"/>
    <property type="molecule type" value="Genomic_DNA"/>
</dbReference>
<dbReference type="PROSITE" id="PS50088">
    <property type="entry name" value="ANK_REPEAT"/>
    <property type="match status" value="1"/>
</dbReference>
<dbReference type="PROSITE" id="PS50297">
    <property type="entry name" value="ANK_REP_REGION"/>
    <property type="match status" value="1"/>
</dbReference>
<dbReference type="InterPro" id="IPR002110">
    <property type="entry name" value="Ankyrin_rpt"/>
</dbReference>
<reference evidence="3" key="1">
    <citation type="submission" date="2022-11" db="EMBL/GenBank/DDBJ databases">
        <authorList>
            <person name="Kikuchi T."/>
        </authorList>
    </citation>
    <scope>NUCLEOTIDE SEQUENCE</scope>
    <source>
        <strain evidence="3">PS1010</strain>
    </source>
</reference>
<evidence type="ECO:0000313" key="4">
    <source>
        <dbReference type="Proteomes" id="UP001152747"/>
    </source>
</evidence>
<comment type="caution">
    <text evidence="3">The sequence shown here is derived from an EMBL/GenBank/DDBJ whole genome shotgun (WGS) entry which is preliminary data.</text>
</comment>
<dbReference type="SMART" id="SM00248">
    <property type="entry name" value="ANK"/>
    <property type="match status" value="3"/>
</dbReference>